<dbReference type="Gene3D" id="1.25.40.390">
    <property type="match status" value="1"/>
</dbReference>
<dbReference type="Pfam" id="PF12771">
    <property type="entry name" value="SusD-like_2"/>
    <property type="match status" value="1"/>
</dbReference>
<comment type="caution">
    <text evidence="2">The sequence shown here is derived from an EMBL/GenBank/DDBJ whole genome shotgun (WGS) entry which is preliminary data.</text>
</comment>
<gene>
    <name evidence="2" type="ORF">C7H52_00880</name>
</gene>
<feature type="signal peptide" evidence="1">
    <location>
        <begin position="1"/>
        <end position="20"/>
    </location>
</feature>
<evidence type="ECO:0000313" key="3">
    <source>
        <dbReference type="Proteomes" id="UP000238426"/>
    </source>
</evidence>
<keyword evidence="2" id="KW-0449">Lipoprotein</keyword>
<dbReference type="OrthoDB" id="725917at2"/>
<protein>
    <submittedName>
        <fullName evidence="2">SusD/RagB family nutrient-binding outer membrane lipoprotein</fullName>
    </submittedName>
</protein>
<dbReference type="SUPFAM" id="SSF48452">
    <property type="entry name" value="TPR-like"/>
    <property type="match status" value="1"/>
</dbReference>
<feature type="chain" id="PRO_5015684133" evidence="1">
    <location>
        <begin position="21"/>
        <end position="487"/>
    </location>
</feature>
<reference evidence="2 3" key="1">
    <citation type="submission" date="2018-03" db="EMBL/GenBank/DDBJ databases">
        <title>Mesoflavibacter sp. HG37 and Mesoflavibacter sp. HG96 sp.nov., two marine bacteria isolated from seawater of Western Pacific Ocean.</title>
        <authorList>
            <person name="Cheng H."/>
            <person name="Wu Y.-H."/>
            <person name="Guo L.-L."/>
            <person name="Xu X.-W."/>
        </authorList>
    </citation>
    <scope>NUCLEOTIDE SEQUENCE [LARGE SCALE GENOMIC DNA]</scope>
    <source>
        <strain evidence="2 3">KCTC 32269</strain>
    </source>
</reference>
<dbReference type="AlphaFoldDB" id="A0A2T1NG08"/>
<name>A0A2T1NG08_9FLAO</name>
<organism evidence="2 3">
    <name type="scientific">Aurantibacter aestuarii</name>
    <dbReference type="NCBI Taxonomy" id="1266046"/>
    <lineage>
        <taxon>Bacteria</taxon>
        <taxon>Pseudomonadati</taxon>
        <taxon>Bacteroidota</taxon>
        <taxon>Flavobacteriia</taxon>
        <taxon>Flavobacteriales</taxon>
        <taxon>Flavobacteriaceae</taxon>
        <taxon>Aurantibacter</taxon>
    </lineage>
</organism>
<proteinExistence type="predicted"/>
<dbReference type="EMBL" id="PXOQ01000006">
    <property type="protein sequence ID" value="PSG91699.1"/>
    <property type="molecule type" value="Genomic_DNA"/>
</dbReference>
<dbReference type="InterPro" id="IPR011990">
    <property type="entry name" value="TPR-like_helical_dom_sf"/>
</dbReference>
<keyword evidence="3" id="KW-1185">Reference proteome</keyword>
<dbReference type="InterPro" id="IPR041662">
    <property type="entry name" value="SusD-like_2"/>
</dbReference>
<evidence type="ECO:0000313" key="2">
    <source>
        <dbReference type="EMBL" id="PSG91699.1"/>
    </source>
</evidence>
<evidence type="ECO:0000256" key="1">
    <source>
        <dbReference type="SAM" id="SignalP"/>
    </source>
</evidence>
<accession>A0A2T1NG08</accession>
<dbReference type="RefSeq" id="WP_106461992.1">
    <property type="nucleotide sequence ID" value="NZ_PXOQ01000006.1"/>
</dbReference>
<keyword evidence="1" id="KW-0732">Signal</keyword>
<sequence>MKNKFLIVLFALGLVQMSCSDYLDVNESPNNPTKESVPANLILAGAMETIYPTQSNTMNRLGNAFMNTWGPNVNSFTGGFADEFSLAIDNTFYAGIWSGLYLGIYPFQTIIDSEGNDFNNHKAIAMIMKTFYMQYIVDLYGDVPYSEAFKAGDNLTPKYDDDQAIYRDLIVQLNAAIALIDSNSGSAVGDEDIIFGGSMATWKSFANTLKVKILIREATRAETNSDSQTYLNDQFALLAGETFFTDDVTINPGYSNAEAAQQNPFFGTYGEDTNGNVTTTNNFIRGSEYAIQFLQGSTTGVNDARLGRIYRPNSAGNFVGIRQGETTAATPLSGLGAGLLVGSSQDGYLMTSAEAFFLLAEAYERGYLAGDAATAYNSGIEASFNLLGATGAMTYYNQPSISYAASTNKIESIMTQKWIAVNGINAIESWIDYTRTGFPVVPLPTTAQFPDKPNRLMYPNSEFSGNAANVPAQTQADAFNTTIFWGN</sequence>
<dbReference type="Proteomes" id="UP000238426">
    <property type="component" value="Unassembled WGS sequence"/>
</dbReference>